<dbReference type="AlphaFoldDB" id="A0A8E2DVM5"/>
<name>A0A8E2DVM5_9APHY</name>
<gene>
    <name evidence="2" type="ORF">OBBRIDRAFT_787453</name>
</gene>
<proteinExistence type="predicted"/>
<dbReference type="Proteomes" id="UP000250043">
    <property type="component" value="Unassembled WGS sequence"/>
</dbReference>
<keyword evidence="3" id="KW-1185">Reference proteome</keyword>
<evidence type="ECO:0000313" key="3">
    <source>
        <dbReference type="Proteomes" id="UP000250043"/>
    </source>
</evidence>
<evidence type="ECO:0000256" key="1">
    <source>
        <dbReference type="SAM" id="MobiDB-lite"/>
    </source>
</evidence>
<organism evidence="2 3">
    <name type="scientific">Obba rivulosa</name>
    <dbReference type="NCBI Taxonomy" id="1052685"/>
    <lineage>
        <taxon>Eukaryota</taxon>
        <taxon>Fungi</taxon>
        <taxon>Dikarya</taxon>
        <taxon>Basidiomycota</taxon>
        <taxon>Agaricomycotina</taxon>
        <taxon>Agaricomycetes</taxon>
        <taxon>Polyporales</taxon>
        <taxon>Gelatoporiaceae</taxon>
        <taxon>Obba</taxon>
    </lineage>
</organism>
<evidence type="ECO:0000313" key="2">
    <source>
        <dbReference type="EMBL" id="OCH96374.1"/>
    </source>
</evidence>
<protein>
    <submittedName>
        <fullName evidence="2">Uncharacterized protein</fullName>
    </submittedName>
</protein>
<feature type="region of interest" description="Disordered" evidence="1">
    <location>
        <begin position="1"/>
        <end position="29"/>
    </location>
</feature>
<accession>A0A8E2DVM5</accession>
<dbReference type="OrthoDB" id="2802795at2759"/>
<reference evidence="2 3" key="1">
    <citation type="submission" date="2016-07" db="EMBL/GenBank/DDBJ databases">
        <title>Draft genome of the white-rot fungus Obba rivulosa 3A-2.</title>
        <authorList>
            <consortium name="DOE Joint Genome Institute"/>
            <person name="Miettinen O."/>
            <person name="Riley R."/>
            <person name="Acob R."/>
            <person name="Barry K."/>
            <person name="Cullen D."/>
            <person name="De Vries R."/>
            <person name="Hainaut M."/>
            <person name="Hatakka A."/>
            <person name="Henrissat B."/>
            <person name="Hilden K."/>
            <person name="Kuo R."/>
            <person name="Labutti K."/>
            <person name="Lipzen A."/>
            <person name="Makela M.R."/>
            <person name="Sandor L."/>
            <person name="Spatafora J.W."/>
            <person name="Grigoriev I.V."/>
            <person name="Hibbett D.S."/>
        </authorList>
    </citation>
    <scope>NUCLEOTIDE SEQUENCE [LARGE SCALE GENOMIC DNA]</scope>
    <source>
        <strain evidence="2 3">3A-2</strain>
    </source>
</reference>
<dbReference type="EMBL" id="KV722331">
    <property type="protein sequence ID" value="OCH96374.1"/>
    <property type="molecule type" value="Genomic_DNA"/>
</dbReference>
<sequence length="98" mass="11342">MKSCMKRCSSQSDMCMARSPSPSLDRRLSGDSQRKCVSFCSEDAEIFYVDDWDRSPAEVTDKLHYRCVICALKTFWNSCNSESFYRGSTLRIARRKSM</sequence>